<accession>A0ABQ2AYQ2</accession>
<dbReference type="Proteomes" id="UP000643279">
    <property type="component" value="Unassembled WGS sequence"/>
</dbReference>
<gene>
    <name evidence="1" type="ORF">GCM10007170_34010</name>
</gene>
<reference evidence="2" key="1">
    <citation type="journal article" date="2019" name="Int. J. Syst. Evol. Microbiol.">
        <title>The Global Catalogue of Microorganisms (GCM) 10K type strain sequencing project: providing services to taxonomists for standard genome sequencing and annotation.</title>
        <authorList>
            <consortium name="The Broad Institute Genomics Platform"/>
            <consortium name="The Broad Institute Genome Sequencing Center for Infectious Disease"/>
            <person name="Wu L."/>
            <person name="Ma J."/>
        </authorList>
    </citation>
    <scope>NUCLEOTIDE SEQUENCE [LARGE SCALE GENOMIC DNA]</scope>
    <source>
        <strain evidence="2">CGMCC 1.12778</strain>
    </source>
</reference>
<dbReference type="RefSeq" id="WP_188572748.1">
    <property type="nucleotide sequence ID" value="NZ_BMFW01000021.1"/>
</dbReference>
<sequence length="91" mass="9714">MTTGNSITENPAQTVVFLETLAAIVQKSPVTYSADAAADLAAHIRGMAEAVTTEARVDPGILDTTRQYAALDWHNEIVAVLFAAEHRPGLH</sequence>
<keyword evidence="2" id="KW-1185">Reference proteome</keyword>
<name>A0ABQ2AYQ2_9MICC</name>
<comment type="caution">
    <text evidence="1">The sequence shown here is derived from an EMBL/GenBank/DDBJ whole genome shotgun (WGS) entry which is preliminary data.</text>
</comment>
<evidence type="ECO:0000313" key="1">
    <source>
        <dbReference type="EMBL" id="GGH99358.1"/>
    </source>
</evidence>
<evidence type="ECO:0000313" key="2">
    <source>
        <dbReference type="Proteomes" id="UP000643279"/>
    </source>
</evidence>
<protein>
    <recommendedName>
        <fullName evidence="3">FCD domain-containing protein</fullName>
    </recommendedName>
</protein>
<dbReference type="EMBL" id="BMFW01000021">
    <property type="protein sequence ID" value="GGH99358.1"/>
    <property type="molecule type" value="Genomic_DNA"/>
</dbReference>
<proteinExistence type="predicted"/>
<evidence type="ECO:0008006" key="3">
    <source>
        <dbReference type="Google" id="ProtNLM"/>
    </source>
</evidence>
<organism evidence="1 2">
    <name type="scientific">Arthrobacter liuii</name>
    <dbReference type="NCBI Taxonomy" id="1476996"/>
    <lineage>
        <taxon>Bacteria</taxon>
        <taxon>Bacillati</taxon>
        <taxon>Actinomycetota</taxon>
        <taxon>Actinomycetes</taxon>
        <taxon>Micrococcales</taxon>
        <taxon>Micrococcaceae</taxon>
        <taxon>Arthrobacter</taxon>
    </lineage>
</organism>